<dbReference type="PANTHER" id="PTHR35810">
    <property type="entry name" value="CYTOPLASMIC PROTEIN-RELATED"/>
    <property type="match status" value="1"/>
</dbReference>
<dbReference type="STRING" id="871963.Desdi_0309"/>
<proteinExistence type="predicted"/>
<dbReference type="eggNOG" id="COG3943">
    <property type="taxonomic scope" value="Bacteria"/>
</dbReference>
<gene>
    <name evidence="1" type="ordered locus">Desdi_0309</name>
</gene>
<reference evidence="2" key="1">
    <citation type="submission" date="2012-02" db="EMBL/GenBank/DDBJ databases">
        <title>Complete sequence of Desulfitobacterium dichloroeliminans LMG P-21439.</title>
        <authorList>
            <person name="Lucas S."/>
            <person name="Han J."/>
            <person name="Lapidus A."/>
            <person name="Cheng J.-F."/>
            <person name="Goodwin L."/>
            <person name="Pitluck S."/>
            <person name="Peters L."/>
            <person name="Ovchinnikova G."/>
            <person name="Teshima H."/>
            <person name="Detter J.C."/>
            <person name="Han C."/>
            <person name="Tapia R."/>
            <person name="Land M."/>
            <person name="Hauser L."/>
            <person name="Kyrpides N."/>
            <person name="Ivanova N."/>
            <person name="Pagani I."/>
            <person name="Kruse T."/>
            <person name="de Vos W.M."/>
            <person name="Boon N."/>
            <person name="Smidt H."/>
            <person name="Woyke T."/>
        </authorList>
    </citation>
    <scope>NUCLEOTIDE SEQUENCE [LARGE SCALE GENOMIC DNA]</scope>
    <source>
        <strain evidence="2">LMG P-21439 / DCA1</strain>
    </source>
</reference>
<dbReference type="RefSeq" id="WP_015260864.1">
    <property type="nucleotide sequence ID" value="NC_019903.1"/>
</dbReference>
<organism evidence="1 2">
    <name type="scientific">Desulfitobacterium dichloroeliminans (strain LMG P-21439 / DCA1)</name>
    <dbReference type="NCBI Taxonomy" id="871963"/>
    <lineage>
        <taxon>Bacteria</taxon>
        <taxon>Bacillati</taxon>
        <taxon>Bacillota</taxon>
        <taxon>Clostridia</taxon>
        <taxon>Eubacteriales</taxon>
        <taxon>Desulfitobacteriaceae</taxon>
        <taxon>Desulfitobacterium</taxon>
    </lineage>
</organism>
<dbReference type="OrthoDB" id="9802752at2"/>
<dbReference type="Pfam" id="PF13310">
    <property type="entry name" value="Virulence_RhuM"/>
    <property type="match status" value="1"/>
</dbReference>
<dbReference type="PANTHER" id="PTHR35810:SF1">
    <property type="entry name" value="CYTOPLASMIC PROTEIN"/>
    <property type="match status" value="1"/>
</dbReference>
<evidence type="ECO:0000313" key="1">
    <source>
        <dbReference type="EMBL" id="AGA67857.1"/>
    </source>
</evidence>
<evidence type="ECO:0000313" key="2">
    <source>
        <dbReference type="Proteomes" id="UP000010797"/>
    </source>
</evidence>
<dbReference type="AlphaFoldDB" id="L0F3V2"/>
<dbReference type="EMBL" id="CP003344">
    <property type="protein sequence ID" value="AGA67857.1"/>
    <property type="molecule type" value="Genomic_DNA"/>
</dbReference>
<accession>L0F3V2</accession>
<dbReference type="PIRSF" id="PIRSF015268">
    <property type="entry name" value="Virulence_RhuM"/>
    <property type="match status" value="1"/>
</dbReference>
<dbReference type="KEGG" id="ddl:Desdi_0309"/>
<keyword evidence="2" id="KW-1185">Reference proteome</keyword>
<dbReference type="Proteomes" id="UP000010797">
    <property type="component" value="Chromosome"/>
</dbReference>
<dbReference type="HOGENOM" id="CLU_048266_0_0_9"/>
<protein>
    <submittedName>
        <fullName evidence="1">Virulence protein</fullName>
    </submittedName>
</protein>
<name>L0F3V2_DESDL</name>
<dbReference type="InterPro" id="IPR011204">
    <property type="entry name" value="Virulence_RhuM-like"/>
</dbReference>
<sequence>MISKDTEIVLYRSQDGTIKIDVRMEDETVWLSLNQMAELFQRDKSVISRHIKNIFTEGELEETATVANYATVQNEGDRSVERRVTYYNLDVIISVGYRVKSLRGTQFRIWATERLREYLIKGFTMNDDLLKKAGGGNYWKELLERIRDIRSSEKVFYRQLLDLFATSIDYDSKSEECKQFFQIVQNKLHYAVNKQTSAEIIYSRANAELPFMGMKTFAGEQPNKEEALIAKNYLDEKELAVLNRMVSAFFDLAELHAMNHDPIYMRDWLPQVDDFAERYGKGILQNAGTISRQSAIEKATEEYKKYRKRISDLPTPVERDYLESIKQTQKKLKGKTGGERE</sequence>